<organism evidence="4 5">
    <name type="scientific">Strongyloides venezuelensis</name>
    <name type="common">Threadworm</name>
    <dbReference type="NCBI Taxonomy" id="75913"/>
    <lineage>
        <taxon>Eukaryota</taxon>
        <taxon>Metazoa</taxon>
        <taxon>Ecdysozoa</taxon>
        <taxon>Nematoda</taxon>
        <taxon>Chromadorea</taxon>
        <taxon>Rhabditida</taxon>
        <taxon>Tylenchina</taxon>
        <taxon>Panagrolaimomorpha</taxon>
        <taxon>Strongyloidoidea</taxon>
        <taxon>Strongyloididae</taxon>
        <taxon>Strongyloides</taxon>
    </lineage>
</organism>
<feature type="compositionally biased region" description="Basic residues" evidence="2">
    <location>
        <begin position="53"/>
        <end position="63"/>
    </location>
</feature>
<dbReference type="PANTHER" id="PTHR37984:SF5">
    <property type="entry name" value="PROTEIN NYNRIN-LIKE"/>
    <property type="match status" value="1"/>
</dbReference>
<dbReference type="Pfam" id="PF00665">
    <property type="entry name" value="rve"/>
    <property type="match status" value="1"/>
</dbReference>
<dbReference type="InterPro" id="IPR050951">
    <property type="entry name" value="Retrovirus_Pol_polyprotein"/>
</dbReference>
<evidence type="ECO:0000259" key="3">
    <source>
        <dbReference type="PROSITE" id="PS50994"/>
    </source>
</evidence>
<dbReference type="Proteomes" id="UP000035680">
    <property type="component" value="Unassembled WGS sequence"/>
</dbReference>
<sequence length="355" mass="40525">MKNNSDKKFVDLIEDIMQYDCKISYIPGSGNSFADFLSRLSHDEAQVNNVEVKRKRGRPRKHPVITDNDTSGPLQAHNQNNINYTYDPIIEKLSGSAQLPFLALPTDLNIQEAQKNYIQCQEALKEGQIDGLKVFQDSSGLVKVSKKGENNEDIELILIPDSYVKEIFKLAHDFNSHFSFLRTKEILNRQLYIPSIAKKLSTYLNNCEICKRRNVTTALKLPMNTILTAYPMSELSMDIMGPIHLAGSKDQKYVLKFIDNGSRYIFPTALKTQQHEEVIDILTNEILLKYGFPNVIRFDNATNFKSNTLVTYLKKLNIKVENSMPYYSQSNSPCKRSLRTIQVGINKLINMTGKE</sequence>
<accession>A0A0K0FEU4</accession>
<name>A0A0K0FEU4_STRVS</name>
<dbReference type="Gene3D" id="3.30.420.10">
    <property type="entry name" value="Ribonuclease H-like superfamily/Ribonuclease H"/>
    <property type="match status" value="1"/>
</dbReference>
<feature type="region of interest" description="Disordered" evidence="2">
    <location>
        <begin position="52"/>
        <end position="77"/>
    </location>
</feature>
<dbReference type="PROSITE" id="PS50994">
    <property type="entry name" value="INTEGRASE"/>
    <property type="match status" value="1"/>
</dbReference>
<feature type="compositionally biased region" description="Polar residues" evidence="2">
    <location>
        <begin position="67"/>
        <end position="77"/>
    </location>
</feature>
<feature type="domain" description="Integrase catalytic" evidence="3">
    <location>
        <begin position="227"/>
        <end position="355"/>
    </location>
</feature>
<dbReference type="Gene3D" id="1.10.340.70">
    <property type="match status" value="1"/>
</dbReference>
<dbReference type="GO" id="GO:0003676">
    <property type="term" value="F:nucleic acid binding"/>
    <property type="evidence" value="ECO:0007669"/>
    <property type="project" value="InterPro"/>
</dbReference>
<dbReference type="InterPro" id="IPR041588">
    <property type="entry name" value="Integrase_H2C2"/>
</dbReference>
<dbReference type="InterPro" id="IPR036397">
    <property type="entry name" value="RNaseH_sf"/>
</dbReference>
<reference evidence="4" key="1">
    <citation type="submission" date="2014-07" db="EMBL/GenBank/DDBJ databases">
        <authorList>
            <person name="Martin A.A"/>
            <person name="De Silva N."/>
        </authorList>
    </citation>
    <scope>NUCLEOTIDE SEQUENCE</scope>
</reference>
<protein>
    <recommendedName>
        <fullName evidence="1">RNA-directed DNA polymerase</fullName>
        <ecNumber evidence="1">2.7.7.49</ecNumber>
    </recommendedName>
</protein>
<dbReference type="GO" id="GO:0003964">
    <property type="term" value="F:RNA-directed DNA polymerase activity"/>
    <property type="evidence" value="ECO:0007669"/>
    <property type="project" value="UniProtKB-EC"/>
</dbReference>
<dbReference type="SUPFAM" id="SSF53098">
    <property type="entry name" value="Ribonuclease H-like"/>
    <property type="match status" value="1"/>
</dbReference>
<dbReference type="InterPro" id="IPR001584">
    <property type="entry name" value="Integrase_cat-core"/>
</dbReference>
<dbReference type="STRING" id="75913.A0A0K0FEU4"/>
<proteinExistence type="predicted"/>
<evidence type="ECO:0000256" key="1">
    <source>
        <dbReference type="ARBA" id="ARBA00012493"/>
    </source>
</evidence>
<evidence type="ECO:0000256" key="2">
    <source>
        <dbReference type="SAM" id="MobiDB-lite"/>
    </source>
</evidence>
<dbReference type="EC" id="2.7.7.49" evidence="1"/>
<dbReference type="InterPro" id="IPR012337">
    <property type="entry name" value="RNaseH-like_sf"/>
</dbReference>
<dbReference type="GO" id="GO:0015074">
    <property type="term" value="P:DNA integration"/>
    <property type="evidence" value="ECO:0007669"/>
    <property type="project" value="InterPro"/>
</dbReference>
<dbReference type="PANTHER" id="PTHR37984">
    <property type="entry name" value="PROTEIN CBG26694"/>
    <property type="match status" value="1"/>
</dbReference>
<dbReference type="WBParaSite" id="SVE_0738200.1">
    <property type="protein sequence ID" value="SVE_0738200.1"/>
    <property type="gene ID" value="SVE_0738200"/>
</dbReference>
<dbReference type="Pfam" id="PF17921">
    <property type="entry name" value="Integrase_H2C2"/>
    <property type="match status" value="1"/>
</dbReference>
<keyword evidence="4" id="KW-1185">Reference proteome</keyword>
<reference evidence="5" key="2">
    <citation type="submission" date="2015-08" db="UniProtKB">
        <authorList>
            <consortium name="WormBaseParasite"/>
        </authorList>
    </citation>
    <scope>IDENTIFICATION</scope>
</reference>
<dbReference type="AlphaFoldDB" id="A0A0K0FEU4"/>
<evidence type="ECO:0000313" key="4">
    <source>
        <dbReference type="Proteomes" id="UP000035680"/>
    </source>
</evidence>
<evidence type="ECO:0000313" key="5">
    <source>
        <dbReference type="WBParaSite" id="SVE_0738200.1"/>
    </source>
</evidence>